<dbReference type="EMBL" id="CP021434">
    <property type="protein sequence ID" value="ARU61008.1"/>
    <property type="molecule type" value="Genomic_DNA"/>
</dbReference>
<dbReference type="RefSeq" id="WP_087456393.1">
    <property type="nucleotide sequence ID" value="NZ_CP021434.1"/>
</dbReference>
<evidence type="ECO:0000313" key="4">
    <source>
        <dbReference type="Proteomes" id="UP000195437"/>
    </source>
</evidence>
<feature type="transmembrane region" description="Helical" evidence="2">
    <location>
        <begin position="305"/>
        <end position="328"/>
    </location>
</feature>
<dbReference type="AlphaFoldDB" id="A0A1Y0IKH3"/>
<accession>A0A1Y0IKH3</accession>
<dbReference type="Proteomes" id="UP000195437">
    <property type="component" value="Chromosome"/>
</dbReference>
<protein>
    <recommendedName>
        <fullName evidence="5">Gram-positive cocci surface proteins LPxTG domain-containing protein</fullName>
    </recommendedName>
</protein>
<keyword evidence="2" id="KW-0812">Transmembrane</keyword>
<feature type="compositionally biased region" description="Pro residues" evidence="1">
    <location>
        <begin position="262"/>
        <end position="289"/>
    </location>
</feature>
<dbReference type="KEGG" id="tum:CBW65_07835"/>
<evidence type="ECO:0000256" key="1">
    <source>
        <dbReference type="SAM" id="MobiDB-lite"/>
    </source>
</evidence>
<gene>
    <name evidence="3" type="ORF">CBW65_07835</name>
</gene>
<proteinExistence type="predicted"/>
<evidence type="ECO:0000256" key="2">
    <source>
        <dbReference type="SAM" id="Phobius"/>
    </source>
</evidence>
<sequence length="334" mass="35406">MRSGKGRKLQVLAGLVLLVCMLLAGGTFALASLAQVNVAPEREMRTLAVEVSAEPIFAGAQHVGNLAPGDVENGSLTVKNGGSQKMRVYLRHDLEGAIFGRFAEDDHPLQISYSIQIRNRFGVPVGVKIEVPVFSADQTSPSFVLQRNQHADIIYTYAMPIDARNSYQGAKGQMDVTVVTRAIEDPPPSCEELENCPPPTCEELGNCPPPTCEELGNCPPPTCEELGNCPPPTCEELGNCPPPTCEELGNCPPPTCEELGTCPPPDPDPDPPVDPPQEPEQPQQPPHEPPSSGEIPGGTDPETGVAVAGTALQGAALLLAGGLLLLLARRKRKP</sequence>
<dbReference type="OrthoDB" id="2381098at2"/>
<evidence type="ECO:0000313" key="3">
    <source>
        <dbReference type="EMBL" id="ARU61008.1"/>
    </source>
</evidence>
<reference evidence="4" key="1">
    <citation type="submission" date="2017-05" db="EMBL/GenBank/DDBJ databases">
        <authorList>
            <person name="Sung H."/>
        </authorList>
    </citation>
    <scope>NUCLEOTIDE SEQUENCE [LARGE SCALE GENOMIC DNA]</scope>
    <source>
        <strain evidence="4">AR23208</strain>
    </source>
</reference>
<feature type="region of interest" description="Disordered" evidence="1">
    <location>
        <begin position="262"/>
        <end position="307"/>
    </location>
</feature>
<keyword evidence="2" id="KW-0472">Membrane</keyword>
<keyword evidence="2" id="KW-1133">Transmembrane helix</keyword>
<organism evidence="3 4">
    <name type="scientific">Tumebacillus avium</name>
    <dbReference type="NCBI Taxonomy" id="1903704"/>
    <lineage>
        <taxon>Bacteria</taxon>
        <taxon>Bacillati</taxon>
        <taxon>Bacillota</taxon>
        <taxon>Bacilli</taxon>
        <taxon>Bacillales</taxon>
        <taxon>Alicyclobacillaceae</taxon>
        <taxon>Tumebacillus</taxon>
    </lineage>
</organism>
<keyword evidence="4" id="KW-1185">Reference proteome</keyword>
<name>A0A1Y0IKH3_9BACL</name>
<evidence type="ECO:0008006" key="5">
    <source>
        <dbReference type="Google" id="ProtNLM"/>
    </source>
</evidence>